<dbReference type="Pfam" id="PF00096">
    <property type="entry name" value="zf-C2H2"/>
    <property type="match status" value="1"/>
</dbReference>
<evidence type="ECO:0000256" key="6">
    <source>
        <dbReference type="ARBA" id="ARBA00023242"/>
    </source>
</evidence>
<evidence type="ECO:0000259" key="9">
    <source>
        <dbReference type="PROSITE" id="PS50157"/>
    </source>
</evidence>
<accession>A0AAV5GWC1</accession>
<dbReference type="GO" id="GO:0005634">
    <property type="term" value="C:nucleus"/>
    <property type="evidence" value="ECO:0007669"/>
    <property type="project" value="UniProtKB-SubCell"/>
</dbReference>
<dbReference type="GO" id="GO:0000978">
    <property type="term" value="F:RNA polymerase II cis-regulatory region sequence-specific DNA binding"/>
    <property type="evidence" value="ECO:0007669"/>
    <property type="project" value="InterPro"/>
</dbReference>
<dbReference type="CDD" id="cd12148">
    <property type="entry name" value="fungal_TF_MHR"/>
    <property type="match status" value="1"/>
</dbReference>
<feature type="region of interest" description="Disordered" evidence="8">
    <location>
        <begin position="62"/>
        <end position="90"/>
    </location>
</feature>
<dbReference type="AlphaFoldDB" id="A0AAV5GWC1"/>
<dbReference type="PANTHER" id="PTHR40626">
    <property type="entry name" value="MIP31509P"/>
    <property type="match status" value="1"/>
</dbReference>
<evidence type="ECO:0000256" key="2">
    <source>
        <dbReference type="ARBA" id="ARBA00022723"/>
    </source>
</evidence>
<dbReference type="InterPro" id="IPR013087">
    <property type="entry name" value="Znf_C2H2_type"/>
</dbReference>
<evidence type="ECO:0000256" key="1">
    <source>
        <dbReference type="ARBA" id="ARBA00004123"/>
    </source>
</evidence>
<reference evidence="10 11" key="1">
    <citation type="submission" date="2021-12" db="EMBL/GenBank/DDBJ databases">
        <title>High titer production of polyol ester of fatty acids by Rhodotorula paludigena BS15 towards product separation-free biomass refinery.</title>
        <authorList>
            <person name="Mano J."/>
            <person name="Ono H."/>
            <person name="Tanaka T."/>
            <person name="Naito K."/>
            <person name="Sushida H."/>
            <person name="Ike M."/>
            <person name="Tokuyasu K."/>
            <person name="Kitaoka M."/>
        </authorList>
    </citation>
    <scope>NUCLEOTIDE SEQUENCE [LARGE SCALE GENOMIC DNA]</scope>
    <source>
        <strain evidence="10 11">BS15</strain>
    </source>
</reference>
<evidence type="ECO:0000313" key="11">
    <source>
        <dbReference type="Proteomes" id="UP001342314"/>
    </source>
</evidence>
<protein>
    <recommendedName>
        <fullName evidence="9">C2H2-type domain-containing protein</fullName>
    </recommendedName>
</protein>
<dbReference type="InterPro" id="IPR051059">
    <property type="entry name" value="VerF-like"/>
</dbReference>
<dbReference type="InterPro" id="IPR007219">
    <property type="entry name" value="XnlR_reg_dom"/>
</dbReference>
<comment type="caution">
    <text evidence="10">The sequence shown here is derived from an EMBL/GenBank/DDBJ whole genome shotgun (WGS) entry which is preliminary data.</text>
</comment>
<dbReference type="SUPFAM" id="SSF57667">
    <property type="entry name" value="beta-beta-alpha zinc fingers"/>
    <property type="match status" value="1"/>
</dbReference>
<dbReference type="Pfam" id="PF04082">
    <property type="entry name" value="Fungal_trans"/>
    <property type="match status" value="1"/>
</dbReference>
<dbReference type="InterPro" id="IPR036236">
    <property type="entry name" value="Znf_C2H2_sf"/>
</dbReference>
<evidence type="ECO:0000256" key="7">
    <source>
        <dbReference type="PROSITE-ProRule" id="PRU00042"/>
    </source>
</evidence>
<evidence type="ECO:0000256" key="4">
    <source>
        <dbReference type="ARBA" id="ARBA00022771"/>
    </source>
</evidence>
<keyword evidence="11" id="KW-1185">Reference proteome</keyword>
<feature type="domain" description="C2H2-type" evidence="9">
    <location>
        <begin position="43"/>
        <end position="70"/>
    </location>
</feature>
<keyword evidence="6" id="KW-0539">Nucleus</keyword>
<dbReference type="GO" id="GO:0000785">
    <property type="term" value="C:chromatin"/>
    <property type="evidence" value="ECO:0007669"/>
    <property type="project" value="TreeGrafter"/>
</dbReference>
<dbReference type="EMBL" id="BQKY01000013">
    <property type="protein sequence ID" value="GJN93337.1"/>
    <property type="molecule type" value="Genomic_DNA"/>
</dbReference>
<keyword evidence="2" id="KW-0479">Metal-binding</keyword>
<evidence type="ECO:0000256" key="5">
    <source>
        <dbReference type="ARBA" id="ARBA00022833"/>
    </source>
</evidence>
<dbReference type="Gene3D" id="3.30.160.60">
    <property type="entry name" value="Classic Zinc Finger"/>
    <property type="match status" value="1"/>
</dbReference>
<dbReference type="PROSITE" id="PS00028">
    <property type="entry name" value="ZINC_FINGER_C2H2_1"/>
    <property type="match status" value="2"/>
</dbReference>
<dbReference type="GO" id="GO:0000981">
    <property type="term" value="F:DNA-binding transcription factor activity, RNA polymerase II-specific"/>
    <property type="evidence" value="ECO:0007669"/>
    <property type="project" value="InterPro"/>
</dbReference>
<organism evidence="10 11">
    <name type="scientific">Rhodotorula paludigena</name>
    <dbReference type="NCBI Taxonomy" id="86838"/>
    <lineage>
        <taxon>Eukaryota</taxon>
        <taxon>Fungi</taxon>
        <taxon>Dikarya</taxon>
        <taxon>Basidiomycota</taxon>
        <taxon>Pucciniomycotina</taxon>
        <taxon>Microbotryomycetes</taxon>
        <taxon>Sporidiobolales</taxon>
        <taxon>Sporidiobolaceae</taxon>
        <taxon>Rhodotorula</taxon>
    </lineage>
</organism>
<evidence type="ECO:0000256" key="8">
    <source>
        <dbReference type="SAM" id="MobiDB-lite"/>
    </source>
</evidence>
<keyword evidence="5" id="KW-0862">Zinc</keyword>
<name>A0AAV5GWC1_9BASI</name>
<dbReference type="Pfam" id="PF13912">
    <property type="entry name" value="zf-C2H2_6"/>
    <property type="match status" value="1"/>
</dbReference>
<feature type="domain" description="C2H2-type" evidence="9">
    <location>
        <begin position="13"/>
        <end position="42"/>
    </location>
</feature>
<dbReference type="GO" id="GO:0006351">
    <property type="term" value="P:DNA-templated transcription"/>
    <property type="evidence" value="ECO:0007669"/>
    <property type="project" value="InterPro"/>
</dbReference>
<dbReference type="PANTHER" id="PTHR40626:SF11">
    <property type="entry name" value="ZINC FINGER PROTEIN YPR022C"/>
    <property type="match status" value="1"/>
</dbReference>
<evidence type="ECO:0000256" key="3">
    <source>
        <dbReference type="ARBA" id="ARBA00022737"/>
    </source>
</evidence>
<dbReference type="SMART" id="SM00355">
    <property type="entry name" value="ZnF_C2H2"/>
    <property type="match status" value="2"/>
</dbReference>
<dbReference type="PROSITE" id="PS50157">
    <property type="entry name" value="ZINC_FINGER_C2H2_2"/>
    <property type="match status" value="2"/>
</dbReference>
<dbReference type="Proteomes" id="UP001342314">
    <property type="component" value="Unassembled WGS sequence"/>
</dbReference>
<evidence type="ECO:0000313" key="10">
    <source>
        <dbReference type="EMBL" id="GJN93337.1"/>
    </source>
</evidence>
<sequence length="638" mass="69775">MPPDRAGTVTQRHFCSHVGCGKSFSRADHLKRHTANHDPARVRTCPECGRGFARQDVLTAHLKKHDRPAPSEARSPSPGPPTSMASAAVPGDDGLSDLVAWLAAETSVPTDSGLSSWCIADMPSDLFTDWQLPPIDSNFPYDDVLAFELDQPLPPASALAAQMDDAPIASPVTEALRQTLIAYLSPFPDLAVSSAFSCHALSEALGRYWSEFAPQTPIVHAASWDPHDSTCLLATMVVAGLCFAPTSDSDEAYKLGAALAHHLRAIILHREATSVPVHVRAFQSLLILGQVASLLLGQEQHDLSFSYSSFELALGRAHDIYSYRFFHKHASIIRSLPTHDERWRAWSIAEQWRRCVFFVLMRDAQISSVFHHLPTRALSVFFDRVSLPCDDAHWHAASSAVWHSLARPLELLFPRAMTEALSRSRRQGHGGNVSEGVGEQDLSPHARLCVVHGLLAAAWDLRWRGALRAAAMASMEKTWRRTLQETYAQHRSEVYGEMAALSSGPGSASTLAILLATLDILLVAELELRADIVALRTFAGAERIAARTVGPEDYASAGKRVRTWVATSDALDAASLAAEYLRLRITEADIDSGWHPSRGLYGPPSIFLASVGGVLKKYRWAVAQRDADLLLALGKRKL</sequence>
<gene>
    <name evidence="10" type="ORF">Rhopal_006390-T1</name>
</gene>
<comment type="subcellular location">
    <subcellularLocation>
        <location evidence="1">Nucleus</location>
    </subcellularLocation>
</comment>
<proteinExistence type="predicted"/>
<keyword evidence="3" id="KW-0677">Repeat</keyword>
<keyword evidence="4 7" id="KW-0863">Zinc-finger</keyword>
<dbReference type="GO" id="GO:0008270">
    <property type="term" value="F:zinc ion binding"/>
    <property type="evidence" value="ECO:0007669"/>
    <property type="project" value="UniProtKB-KW"/>
</dbReference>